<dbReference type="HAMAP" id="MF_02244">
    <property type="entry name" value="Coproheme_decarbox_2"/>
    <property type="match status" value="1"/>
</dbReference>
<comment type="pathway">
    <text evidence="9">Porphyrin-containing compound metabolism; protoheme biosynthesis.</text>
</comment>
<dbReference type="GO" id="GO:0020037">
    <property type="term" value="F:heme binding"/>
    <property type="evidence" value="ECO:0007669"/>
    <property type="project" value="InterPro"/>
</dbReference>
<evidence type="ECO:0000256" key="5">
    <source>
        <dbReference type="ARBA" id="ARBA00029882"/>
    </source>
</evidence>
<name>A0A9D1ZRV8_9MICC</name>
<dbReference type="GO" id="GO:0016634">
    <property type="term" value="F:oxidoreductase activity, acting on the CH-CH group of donors, oxygen as acceptor"/>
    <property type="evidence" value="ECO:0007669"/>
    <property type="project" value="UniProtKB-UniRule"/>
</dbReference>
<keyword evidence="3 9" id="KW-0479">Metal-binding</keyword>
<dbReference type="PANTHER" id="PTHR36843">
    <property type="entry name" value="HEME-DEPENDENT PEROXIDASE YWFI-RELATED"/>
    <property type="match status" value="1"/>
</dbReference>
<evidence type="ECO:0000256" key="4">
    <source>
        <dbReference type="ARBA" id="ARBA00023004"/>
    </source>
</evidence>
<feature type="compositionally biased region" description="Gly residues" evidence="10">
    <location>
        <begin position="16"/>
        <end position="36"/>
    </location>
</feature>
<evidence type="ECO:0000256" key="1">
    <source>
        <dbReference type="ARBA" id="ARBA00014413"/>
    </source>
</evidence>
<evidence type="ECO:0000256" key="9">
    <source>
        <dbReference type="HAMAP-Rule" id="MF_02244"/>
    </source>
</evidence>
<comment type="caution">
    <text evidence="11">The sequence shown here is derived from an EMBL/GenBank/DDBJ whole genome shotgun (WGS) entry which is preliminary data.</text>
</comment>
<dbReference type="Pfam" id="PF06778">
    <property type="entry name" value="Chlor_dismutase"/>
    <property type="match status" value="1"/>
</dbReference>
<keyword evidence="4 9" id="KW-0408">Iron</keyword>
<keyword evidence="9" id="KW-0560">Oxidoreductase</keyword>
<comment type="function">
    <text evidence="9">Involved in coproporphyrin-dependent heme b biosynthesis. Catalyzes the decarboxylation of Fe-coproporphyrin III (coproheme) to heme b (protoheme IX), the last step of the pathway. The reaction occurs in a stepwise manner with a three-propionate intermediate.</text>
</comment>
<sequence length="298" mass="32172">MSHHGNPAEHAHGASSYGGAGHGSGGHGSAGHGSAGHGAYSHGAGSYGSSGRPPMPTAKDAQGKIQGQRPGEVAEGDSQFHYALYTVFAREGVADSAATGAEATAELEALVAELEAKGVITRGFYDVSAMRNDADVMVWVHGAVPEDLQAAIRSFRRTKAFSGTKIAWSTMGVHRDAEFSAGHTPTFAKGIAPEQWVCVYPFVRSFDWYTINPEKRREVMKNHGMKGIDFPEILPNTIATFGLNDYEWLIALEAPELVLIVDLMRSFRNTEARHFVREEIPFYTGRRIEAAEVAQVIA</sequence>
<dbReference type="GO" id="GO:0046872">
    <property type="term" value="F:metal ion binding"/>
    <property type="evidence" value="ECO:0007669"/>
    <property type="project" value="UniProtKB-KW"/>
</dbReference>
<comment type="catalytic activity">
    <reaction evidence="9">
        <text>harderoheme III + H2O2 + H(+) = heme b + CO2 + 2 H2O</text>
        <dbReference type="Rhea" id="RHEA:57944"/>
        <dbReference type="ChEBI" id="CHEBI:15377"/>
        <dbReference type="ChEBI" id="CHEBI:15378"/>
        <dbReference type="ChEBI" id="CHEBI:16240"/>
        <dbReference type="ChEBI" id="CHEBI:16526"/>
        <dbReference type="ChEBI" id="CHEBI:60344"/>
        <dbReference type="ChEBI" id="CHEBI:142463"/>
    </reaction>
</comment>
<comment type="catalytic activity">
    <reaction evidence="9">
        <text>Fe-coproporphyrin III + H2O2 + H(+) = harderoheme III + CO2 + 2 H2O</text>
        <dbReference type="Rhea" id="RHEA:57940"/>
        <dbReference type="ChEBI" id="CHEBI:15377"/>
        <dbReference type="ChEBI" id="CHEBI:15378"/>
        <dbReference type="ChEBI" id="CHEBI:16240"/>
        <dbReference type="ChEBI" id="CHEBI:16526"/>
        <dbReference type="ChEBI" id="CHEBI:68438"/>
        <dbReference type="ChEBI" id="CHEBI:142463"/>
    </reaction>
</comment>
<evidence type="ECO:0000313" key="11">
    <source>
        <dbReference type="EMBL" id="HIY94568.1"/>
    </source>
</evidence>
<comment type="catalytic activity">
    <reaction evidence="7">
        <text>Fe-coproporphyrin III + 2 H2O2 + 2 H(+) = heme b + 2 CO2 + 4 H2O</text>
        <dbReference type="Rhea" id="RHEA:56516"/>
        <dbReference type="ChEBI" id="CHEBI:15377"/>
        <dbReference type="ChEBI" id="CHEBI:15378"/>
        <dbReference type="ChEBI" id="CHEBI:16240"/>
        <dbReference type="ChEBI" id="CHEBI:16526"/>
        <dbReference type="ChEBI" id="CHEBI:60344"/>
        <dbReference type="ChEBI" id="CHEBI:68438"/>
        <dbReference type="EC" id="1.3.98.5"/>
    </reaction>
    <physiologicalReaction direction="left-to-right" evidence="7">
        <dbReference type="Rhea" id="RHEA:56517"/>
    </physiologicalReaction>
</comment>
<protein>
    <recommendedName>
        <fullName evidence="1 9">Coproheme decarboxylase</fullName>
        <ecNumber evidence="8 9">1.3.98.5</ecNumber>
    </recommendedName>
    <alternativeName>
        <fullName evidence="5 9">Coproheme III oxidative decarboxylase</fullName>
    </alternativeName>
    <alternativeName>
        <fullName evidence="6 9">Hydrogen peroxide-dependent heme synthase</fullName>
    </alternativeName>
</protein>
<evidence type="ECO:0000256" key="6">
    <source>
        <dbReference type="ARBA" id="ARBA00030236"/>
    </source>
</evidence>
<dbReference type="AlphaFoldDB" id="A0A9D1ZRV8"/>
<dbReference type="InterPro" id="IPR011008">
    <property type="entry name" value="Dimeric_a/b-barrel"/>
</dbReference>
<comment type="cofactor">
    <cofactor evidence="9">
        <name>Fe-coproporphyrin III</name>
        <dbReference type="ChEBI" id="CHEBI:68438"/>
    </cofactor>
    <text evidence="9">Fe-coproporphyrin III acts as both substrate and redox cofactor.</text>
</comment>
<dbReference type="GO" id="GO:0006785">
    <property type="term" value="P:heme B biosynthetic process"/>
    <property type="evidence" value="ECO:0007669"/>
    <property type="project" value="UniProtKB-UniRule"/>
</dbReference>
<feature type="compositionally biased region" description="Low complexity" evidence="10">
    <location>
        <begin position="37"/>
        <end position="51"/>
    </location>
</feature>
<reference evidence="11" key="2">
    <citation type="submission" date="2021-04" db="EMBL/GenBank/DDBJ databases">
        <authorList>
            <person name="Gilroy R."/>
        </authorList>
    </citation>
    <scope>NUCLEOTIDE SEQUENCE</scope>
    <source>
        <strain evidence="11">ChiHjej12B11-9195</strain>
    </source>
</reference>
<dbReference type="NCBIfam" id="NF042928">
    <property type="entry name" value="HemQ_actino"/>
    <property type="match status" value="1"/>
</dbReference>
<dbReference type="EMBL" id="DXCN01000023">
    <property type="protein sequence ID" value="HIY94568.1"/>
    <property type="molecule type" value="Genomic_DNA"/>
</dbReference>
<evidence type="ECO:0000256" key="2">
    <source>
        <dbReference type="ARBA" id="ARBA00022617"/>
    </source>
</evidence>
<dbReference type="Gene3D" id="3.30.70.1030">
    <property type="entry name" value="Apc35880, domain 1"/>
    <property type="match status" value="2"/>
</dbReference>
<keyword evidence="9" id="KW-0350">Heme biosynthesis</keyword>
<feature type="region of interest" description="Disordered" evidence="10">
    <location>
        <begin position="1"/>
        <end position="73"/>
    </location>
</feature>
<organism evidence="11 12">
    <name type="scientific">Candidatus Rothia avicola</name>
    <dbReference type="NCBI Taxonomy" id="2840478"/>
    <lineage>
        <taxon>Bacteria</taxon>
        <taxon>Bacillati</taxon>
        <taxon>Actinomycetota</taxon>
        <taxon>Actinomycetes</taxon>
        <taxon>Micrococcales</taxon>
        <taxon>Micrococcaceae</taxon>
        <taxon>Rothia</taxon>
    </lineage>
</organism>
<feature type="binding site" description="axial binding residue" evidence="9">
    <location>
        <position position="223"/>
    </location>
    <ligand>
        <name>Fe-coproporphyrin III</name>
        <dbReference type="ChEBI" id="CHEBI:68438"/>
    </ligand>
    <ligandPart>
        <name>Fe</name>
        <dbReference type="ChEBI" id="CHEBI:18248"/>
    </ligandPart>
</feature>
<feature type="compositionally biased region" description="Basic and acidic residues" evidence="10">
    <location>
        <begin position="1"/>
        <end position="12"/>
    </location>
</feature>
<evidence type="ECO:0000256" key="8">
    <source>
        <dbReference type="ARBA" id="ARBA00050019"/>
    </source>
</evidence>
<dbReference type="InterPro" id="IPR010644">
    <property type="entry name" value="ChdC/CLD"/>
</dbReference>
<comment type="similarity">
    <text evidence="9">Belongs to the ChdC family. Type 2 subfamily.</text>
</comment>
<evidence type="ECO:0000256" key="7">
    <source>
        <dbReference type="ARBA" id="ARBA00049896"/>
    </source>
</evidence>
<keyword evidence="2 9" id="KW-0349">Heme</keyword>
<gene>
    <name evidence="9" type="primary">chdC</name>
    <name evidence="11" type="ORF">H9821_02730</name>
</gene>
<feature type="active site" evidence="9">
    <location>
        <position position="200"/>
    </location>
</feature>
<proteinExistence type="inferred from homology"/>
<dbReference type="PANTHER" id="PTHR36843:SF1">
    <property type="entry name" value="COPROHEME DECARBOXYLASE"/>
    <property type="match status" value="1"/>
</dbReference>
<evidence type="ECO:0000313" key="12">
    <source>
        <dbReference type="Proteomes" id="UP000824134"/>
    </source>
</evidence>
<dbReference type="Proteomes" id="UP000824134">
    <property type="component" value="Unassembled WGS sequence"/>
</dbReference>
<evidence type="ECO:0000256" key="3">
    <source>
        <dbReference type="ARBA" id="ARBA00022723"/>
    </source>
</evidence>
<evidence type="ECO:0000256" key="10">
    <source>
        <dbReference type="SAM" id="MobiDB-lite"/>
    </source>
</evidence>
<accession>A0A9D1ZRV8</accession>
<dbReference type="EC" id="1.3.98.5" evidence="8 9"/>
<reference evidence="11" key="1">
    <citation type="journal article" date="2021" name="PeerJ">
        <title>Extensive microbial diversity within the chicken gut microbiome revealed by metagenomics and culture.</title>
        <authorList>
            <person name="Gilroy R."/>
            <person name="Ravi A."/>
            <person name="Getino M."/>
            <person name="Pursley I."/>
            <person name="Horton D.L."/>
            <person name="Alikhan N.F."/>
            <person name="Baker D."/>
            <person name="Gharbi K."/>
            <person name="Hall N."/>
            <person name="Watson M."/>
            <person name="Adriaenssens E.M."/>
            <person name="Foster-Nyarko E."/>
            <person name="Jarju S."/>
            <person name="Secka A."/>
            <person name="Antonio M."/>
            <person name="Oren A."/>
            <person name="Chaudhuri R.R."/>
            <person name="La Ragione R."/>
            <person name="Hildebrand F."/>
            <person name="Pallen M.J."/>
        </authorList>
    </citation>
    <scope>NUCLEOTIDE SEQUENCE</scope>
    <source>
        <strain evidence="11">ChiHjej12B11-9195</strain>
    </source>
</reference>
<dbReference type="SUPFAM" id="SSF54909">
    <property type="entry name" value="Dimeric alpha+beta barrel"/>
    <property type="match status" value="1"/>
</dbReference>